<dbReference type="EMBL" id="BNBI01000024">
    <property type="protein sequence ID" value="GHF34266.1"/>
    <property type="molecule type" value="Genomic_DNA"/>
</dbReference>
<keyword evidence="3" id="KW-0472">Membrane</keyword>
<keyword evidence="2" id="KW-0804">Transcription</keyword>
<keyword evidence="3" id="KW-0812">Transmembrane</keyword>
<evidence type="ECO:0000256" key="3">
    <source>
        <dbReference type="SAM" id="Phobius"/>
    </source>
</evidence>
<evidence type="ECO:0008006" key="6">
    <source>
        <dbReference type="Google" id="ProtNLM"/>
    </source>
</evidence>
<feature type="transmembrane region" description="Helical" evidence="3">
    <location>
        <begin position="72"/>
        <end position="89"/>
    </location>
</feature>
<evidence type="ECO:0000256" key="2">
    <source>
        <dbReference type="ARBA" id="ARBA00023163"/>
    </source>
</evidence>
<dbReference type="AlphaFoldDB" id="A0A919B1C5"/>
<evidence type="ECO:0000256" key="1">
    <source>
        <dbReference type="ARBA" id="ARBA00023015"/>
    </source>
</evidence>
<comment type="caution">
    <text evidence="4">The sequence shown here is derived from an EMBL/GenBank/DDBJ whole genome shotgun (WGS) entry which is preliminary data.</text>
</comment>
<protein>
    <recommendedName>
        <fullName evidence="6">Zinc-finger domain-containing protein</fullName>
    </recommendedName>
</protein>
<gene>
    <name evidence="4" type="ORF">GCM10018772_69890</name>
</gene>
<evidence type="ECO:0000313" key="4">
    <source>
        <dbReference type="EMBL" id="GHF34266.1"/>
    </source>
</evidence>
<dbReference type="InterPro" id="IPR041916">
    <property type="entry name" value="Anti_sigma_zinc_sf"/>
</dbReference>
<keyword evidence="5" id="KW-1185">Reference proteome</keyword>
<dbReference type="Proteomes" id="UP000630718">
    <property type="component" value="Unassembled WGS sequence"/>
</dbReference>
<organism evidence="4 5">
    <name type="scientific">Streptomyces fumanus</name>
    <dbReference type="NCBI Taxonomy" id="67302"/>
    <lineage>
        <taxon>Bacteria</taxon>
        <taxon>Bacillati</taxon>
        <taxon>Actinomycetota</taxon>
        <taxon>Actinomycetes</taxon>
        <taxon>Kitasatosporales</taxon>
        <taxon>Streptomycetaceae</taxon>
        <taxon>Streptomyces</taxon>
    </lineage>
</organism>
<keyword evidence="1" id="KW-0805">Transcription regulation</keyword>
<name>A0A919B1C5_9ACTN</name>
<dbReference type="Gene3D" id="1.10.10.1320">
    <property type="entry name" value="Anti-sigma factor, zinc-finger domain"/>
    <property type="match status" value="1"/>
</dbReference>
<sequence length="108" mass="11560">MDCEHVRHSLAVRALSGLAAEDDFLVGLHLRGCRSCRAEQESDAWVMSLLSTVPAPEPVPTVYGRRRPAPGVMAWALATALIVGGCLLGRAARRRSGAHTICPSGGRW</sequence>
<keyword evidence="3" id="KW-1133">Transmembrane helix</keyword>
<reference evidence="4" key="2">
    <citation type="submission" date="2020-09" db="EMBL/GenBank/DDBJ databases">
        <authorList>
            <person name="Sun Q."/>
            <person name="Ohkuma M."/>
        </authorList>
    </citation>
    <scope>NUCLEOTIDE SEQUENCE</scope>
    <source>
        <strain evidence="4">JCM 4477</strain>
    </source>
</reference>
<accession>A0A919B1C5</accession>
<proteinExistence type="predicted"/>
<evidence type="ECO:0000313" key="5">
    <source>
        <dbReference type="Proteomes" id="UP000630718"/>
    </source>
</evidence>
<reference evidence="4" key="1">
    <citation type="journal article" date="2014" name="Int. J. Syst. Evol. Microbiol.">
        <title>Complete genome sequence of Corynebacterium casei LMG S-19264T (=DSM 44701T), isolated from a smear-ripened cheese.</title>
        <authorList>
            <consortium name="US DOE Joint Genome Institute (JGI-PGF)"/>
            <person name="Walter F."/>
            <person name="Albersmeier A."/>
            <person name="Kalinowski J."/>
            <person name="Ruckert C."/>
        </authorList>
    </citation>
    <scope>NUCLEOTIDE SEQUENCE</scope>
    <source>
        <strain evidence="4">JCM 4477</strain>
    </source>
</reference>